<dbReference type="InterPro" id="IPR051097">
    <property type="entry name" value="Synaptobrevin-like_transport"/>
</dbReference>
<dbReference type="InterPro" id="IPR001388">
    <property type="entry name" value="Synaptobrevin-like"/>
</dbReference>
<comment type="caution">
    <text evidence="13">The sequence shown here is derived from an EMBL/GenBank/DDBJ whole genome shotgun (WGS) entry which is preliminary data.</text>
</comment>
<dbReference type="Pfam" id="PF00957">
    <property type="entry name" value="Synaptobrevin"/>
    <property type="match status" value="1"/>
</dbReference>
<reference evidence="14" key="1">
    <citation type="submission" date="2017-01" db="EMBL/GenBank/DDBJ databases">
        <authorList>
            <person name="Wang Y."/>
            <person name="White M."/>
            <person name="Kvist S."/>
            <person name="Moncalvo J.-M."/>
        </authorList>
    </citation>
    <scope>NUCLEOTIDE SEQUENCE [LARGE SCALE GENOMIC DNA]</scope>
    <source>
        <strain evidence="14">ID-206-W2</strain>
    </source>
</reference>
<evidence type="ECO:0000256" key="2">
    <source>
        <dbReference type="ARBA" id="ARBA00022448"/>
    </source>
</evidence>
<name>A0A1R1X4B1_9FUNG</name>
<feature type="domain" description="Longin" evidence="11">
    <location>
        <begin position="37"/>
        <end position="81"/>
    </location>
</feature>
<evidence type="ECO:0000259" key="11">
    <source>
        <dbReference type="PROSITE" id="PS50859"/>
    </source>
</evidence>
<protein>
    <recommendedName>
        <fullName evidence="7">Synaptobrevin homolog YKT6</fullName>
    </recommendedName>
</protein>
<feature type="domain" description="V-SNARE coiled-coil homology" evidence="12">
    <location>
        <begin position="114"/>
        <end position="174"/>
    </location>
</feature>
<dbReference type="GO" id="GO:0012505">
    <property type="term" value="C:endomembrane system"/>
    <property type="evidence" value="ECO:0007669"/>
    <property type="project" value="UniProtKB-SubCell"/>
</dbReference>
<dbReference type="GO" id="GO:0015031">
    <property type="term" value="P:protein transport"/>
    <property type="evidence" value="ECO:0007669"/>
    <property type="project" value="UniProtKB-KW"/>
</dbReference>
<dbReference type="GO" id="GO:0016192">
    <property type="term" value="P:vesicle-mediated transport"/>
    <property type="evidence" value="ECO:0007669"/>
    <property type="project" value="InterPro"/>
</dbReference>
<evidence type="ECO:0000256" key="4">
    <source>
        <dbReference type="ARBA" id="ARBA00022927"/>
    </source>
</evidence>
<dbReference type="SUPFAM" id="SSF64356">
    <property type="entry name" value="SNARE-like"/>
    <property type="match status" value="1"/>
</dbReference>
<keyword evidence="14" id="KW-1185">Reference proteome</keyword>
<sequence>MSDFDGILYAIVAVDKQIVCEHNASNDDFTQGRIPPNDSKLSYAYDSEGGVVFMCVARESFGRRVPFSFLLEIKAQFESRFPDPLELDISQFNQYSILLAQEMTRYSASVKADPIRQVQNDISQVKEIMAQNIERVLERGDRIDLLVDKTNNLSTEAFAFRKRSTALKRKLWWKNQKLMAMLICSLVITAYIAISAFCGFPVFNVYGVVSSARNISNNRINGGSVLHEFGNGFGNSKVANTERVIHLRSCRFRCAQSRTETAFYAVVPVAIDQTTSARLCASSSCTRDGSAQLAVVVQPTREEEPISINK</sequence>
<feature type="transmembrane region" description="Helical" evidence="10">
    <location>
        <begin position="178"/>
        <end position="203"/>
    </location>
</feature>
<dbReference type="InterPro" id="IPR011012">
    <property type="entry name" value="Longin-like_dom_sf"/>
</dbReference>
<organism evidence="13 14">
    <name type="scientific">Smittium culicis</name>
    <dbReference type="NCBI Taxonomy" id="133412"/>
    <lineage>
        <taxon>Eukaryota</taxon>
        <taxon>Fungi</taxon>
        <taxon>Fungi incertae sedis</taxon>
        <taxon>Zoopagomycota</taxon>
        <taxon>Kickxellomycotina</taxon>
        <taxon>Harpellomycetes</taxon>
        <taxon>Harpellales</taxon>
        <taxon>Legeriomycetaceae</taxon>
        <taxon>Smittium</taxon>
    </lineage>
</organism>
<comment type="similarity">
    <text evidence="1">Belongs to the synaptobrevin family.</text>
</comment>
<keyword evidence="3 10" id="KW-0812">Transmembrane</keyword>
<dbReference type="Gene3D" id="1.20.5.110">
    <property type="match status" value="1"/>
</dbReference>
<dbReference type="GO" id="GO:0016020">
    <property type="term" value="C:membrane"/>
    <property type="evidence" value="ECO:0007669"/>
    <property type="project" value="InterPro"/>
</dbReference>
<evidence type="ECO:0000256" key="3">
    <source>
        <dbReference type="ARBA" id="ARBA00022692"/>
    </source>
</evidence>
<keyword evidence="9" id="KW-0175">Coiled coil</keyword>
<comment type="subcellular location">
    <subcellularLocation>
        <location evidence="8">Endomembrane system</location>
        <topology evidence="8">Single-pass type IV membrane protein</topology>
    </subcellularLocation>
</comment>
<dbReference type="FunFam" id="1.20.5.110:FF:000004">
    <property type="entry name" value="Vesicle-associated membrane protein 7"/>
    <property type="match status" value="1"/>
</dbReference>
<dbReference type="PANTHER" id="PTHR21136">
    <property type="entry name" value="SNARE PROTEINS"/>
    <property type="match status" value="1"/>
</dbReference>
<dbReference type="Pfam" id="PF13774">
    <property type="entry name" value="Longin"/>
    <property type="match status" value="1"/>
</dbReference>
<dbReference type="EMBL" id="LSSM01007038">
    <property type="protein sequence ID" value="OMJ09465.1"/>
    <property type="molecule type" value="Genomic_DNA"/>
</dbReference>
<evidence type="ECO:0000256" key="8">
    <source>
        <dbReference type="ARBA" id="ARBA00046280"/>
    </source>
</evidence>
<dbReference type="CDD" id="cd14824">
    <property type="entry name" value="Longin"/>
    <property type="match status" value="1"/>
</dbReference>
<evidence type="ECO:0000256" key="6">
    <source>
        <dbReference type="ARBA" id="ARBA00023136"/>
    </source>
</evidence>
<evidence type="ECO:0000313" key="13">
    <source>
        <dbReference type="EMBL" id="OMJ09465.1"/>
    </source>
</evidence>
<evidence type="ECO:0000256" key="5">
    <source>
        <dbReference type="ARBA" id="ARBA00022989"/>
    </source>
</evidence>
<evidence type="ECO:0000313" key="14">
    <source>
        <dbReference type="Proteomes" id="UP000187429"/>
    </source>
</evidence>
<keyword evidence="5 10" id="KW-1133">Transmembrane helix</keyword>
<accession>A0A1R1X4B1</accession>
<dbReference type="PRINTS" id="PR00219">
    <property type="entry name" value="SYNAPTOBREVN"/>
</dbReference>
<dbReference type="InterPro" id="IPR042855">
    <property type="entry name" value="V_SNARE_CC"/>
</dbReference>
<keyword evidence="2" id="KW-0813">Transport</keyword>
<dbReference type="SUPFAM" id="SSF58038">
    <property type="entry name" value="SNARE fusion complex"/>
    <property type="match status" value="1"/>
</dbReference>
<dbReference type="PROSITE" id="PS50859">
    <property type="entry name" value="LONGIN"/>
    <property type="match status" value="1"/>
</dbReference>
<dbReference type="AlphaFoldDB" id="A0A1R1X4B1"/>
<dbReference type="Proteomes" id="UP000187429">
    <property type="component" value="Unassembled WGS sequence"/>
</dbReference>
<dbReference type="PANTHER" id="PTHR21136:SF168">
    <property type="entry name" value="VESICLE-ASSOCIATED MEMBRANE PROTEIN 9"/>
    <property type="match status" value="1"/>
</dbReference>
<keyword evidence="4" id="KW-0653">Protein transport</keyword>
<gene>
    <name evidence="13" type="ORF">AYI69_g10654</name>
</gene>
<keyword evidence="6 10" id="KW-0472">Membrane</keyword>
<dbReference type="GO" id="GO:0005737">
    <property type="term" value="C:cytoplasm"/>
    <property type="evidence" value="ECO:0007669"/>
    <property type="project" value="UniProtKB-ARBA"/>
</dbReference>
<dbReference type="CDD" id="cd15843">
    <property type="entry name" value="R-SNARE"/>
    <property type="match status" value="1"/>
</dbReference>
<dbReference type="Gene3D" id="3.30.450.50">
    <property type="entry name" value="Longin domain"/>
    <property type="match status" value="1"/>
</dbReference>
<evidence type="ECO:0000256" key="10">
    <source>
        <dbReference type="SAM" id="Phobius"/>
    </source>
</evidence>
<evidence type="ECO:0000256" key="1">
    <source>
        <dbReference type="ARBA" id="ARBA00008025"/>
    </source>
</evidence>
<dbReference type="InterPro" id="IPR010908">
    <property type="entry name" value="Longin_dom"/>
</dbReference>
<proteinExistence type="inferred from homology"/>
<evidence type="ECO:0000256" key="9">
    <source>
        <dbReference type="PROSITE-ProRule" id="PRU00290"/>
    </source>
</evidence>
<dbReference type="OrthoDB" id="248747at2759"/>
<evidence type="ECO:0000259" key="12">
    <source>
        <dbReference type="PROSITE" id="PS50892"/>
    </source>
</evidence>
<dbReference type="PROSITE" id="PS50892">
    <property type="entry name" value="V_SNARE"/>
    <property type="match status" value="1"/>
</dbReference>
<evidence type="ECO:0000256" key="7">
    <source>
        <dbReference type="ARBA" id="ARBA00026133"/>
    </source>
</evidence>